<dbReference type="Proteomes" id="UP001604277">
    <property type="component" value="Unassembled WGS sequence"/>
</dbReference>
<organism evidence="1 2">
    <name type="scientific">Forsythia ovata</name>
    <dbReference type="NCBI Taxonomy" id="205694"/>
    <lineage>
        <taxon>Eukaryota</taxon>
        <taxon>Viridiplantae</taxon>
        <taxon>Streptophyta</taxon>
        <taxon>Embryophyta</taxon>
        <taxon>Tracheophyta</taxon>
        <taxon>Spermatophyta</taxon>
        <taxon>Magnoliopsida</taxon>
        <taxon>eudicotyledons</taxon>
        <taxon>Gunneridae</taxon>
        <taxon>Pentapetalae</taxon>
        <taxon>asterids</taxon>
        <taxon>lamiids</taxon>
        <taxon>Lamiales</taxon>
        <taxon>Oleaceae</taxon>
        <taxon>Forsythieae</taxon>
        <taxon>Forsythia</taxon>
    </lineage>
</organism>
<evidence type="ECO:0008006" key="3">
    <source>
        <dbReference type="Google" id="ProtNLM"/>
    </source>
</evidence>
<sequence length="131" mass="14845">MAAGRDEVSIVLEKEEVAELEGEKLNAAKALIARSLVFIREADASVSDLELNQRNVATALRNTESIKKDRDHYKERAAWLQGAINESRNDLKPLTGWDKLKKDLEAVESNVAEFSKRFDLANQPRKLWPKI</sequence>
<reference evidence="2" key="1">
    <citation type="submission" date="2024-07" db="EMBL/GenBank/DDBJ databases">
        <title>Two chromosome-level genome assemblies of Korean endemic species Abeliophyllum distichum and Forsythia ovata (Oleaceae).</title>
        <authorList>
            <person name="Jang H."/>
        </authorList>
    </citation>
    <scope>NUCLEOTIDE SEQUENCE [LARGE SCALE GENOMIC DNA]</scope>
</reference>
<dbReference type="AlphaFoldDB" id="A0ABD1UUK6"/>
<protein>
    <recommendedName>
        <fullName evidence="3">Biogenesis of lysosome-related organelles complex 1 subunit 1</fullName>
    </recommendedName>
</protein>
<evidence type="ECO:0000313" key="1">
    <source>
        <dbReference type="EMBL" id="KAL2528744.1"/>
    </source>
</evidence>
<name>A0ABD1UUK6_9LAMI</name>
<accession>A0ABD1UUK6</accession>
<gene>
    <name evidence="1" type="ORF">Fot_21345</name>
</gene>
<comment type="caution">
    <text evidence="1">The sequence shown here is derived from an EMBL/GenBank/DDBJ whole genome shotgun (WGS) entry which is preliminary data.</text>
</comment>
<evidence type="ECO:0000313" key="2">
    <source>
        <dbReference type="Proteomes" id="UP001604277"/>
    </source>
</evidence>
<proteinExistence type="predicted"/>
<keyword evidence="2" id="KW-1185">Reference proteome</keyword>
<dbReference type="EMBL" id="JBFOLJ010000006">
    <property type="protein sequence ID" value="KAL2528744.1"/>
    <property type="molecule type" value="Genomic_DNA"/>
</dbReference>